<dbReference type="AlphaFoldDB" id="A0A7J4ZNL3"/>
<evidence type="ECO:0000259" key="2">
    <source>
        <dbReference type="Pfam" id="PF00535"/>
    </source>
</evidence>
<proteinExistence type="predicted"/>
<dbReference type="CDD" id="cd04179">
    <property type="entry name" value="DPM_DPG-synthase_like"/>
    <property type="match status" value="1"/>
</dbReference>
<feature type="domain" description="Glycosyltransferase 2-like" evidence="2">
    <location>
        <begin position="1"/>
        <end position="155"/>
    </location>
</feature>
<dbReference type="GO" id="GO:0016740">
    <property type="term" value="F:transferase activity"/>
    <property type="evidence" value="ECO:0007669"/>
    <property type="project" value="UniProtKB-KW"/>
</dbReference>
<dbReference type="PANTHER" id="PTHR48090:SF7">
    <property type="entry name" value="RFBJ PROTEIN"/>
    <property type="match status" value="1"/>
</dbReference>
<gene>
    <name evidence="4" type="ORF">F6V25_13765</name>
</gene>
<dbReference type="SUPFAM" id="SSF53448">
    <property type="entry name" value="Nucleotide-diphospho-sugar transferases"/>
    <property type="match status" value="1"/>
</dbReference>
<dbReference type="Pfam" id="PF26629">
    <property type="entry name" value="GT2_TM_C"/>
    <property type="match status" value="1"/>
</dbReference>
<keyword evidence="1" id="KW-1133">Transmembrane helix</keyword>
<dbReference type="PANTHER" id="PTHR48090">
    <property type="entry name" value="UNDECAPRENYL-PHOSPHATE 4-DEOXY-4-FORMAMIDO-L-ARABINOSE TRANSFERASE-RELATED"/>
    <property type="match status" value="1"/>
</dbReference>
<feature type="transmembrane region" description="Helical" evidence="1">
    <location>
        <begin position="307"/>
        <end position="330"/>
    </location>
</feature>
<dbReference type="Proteomes" id="UP000420562">
    <property type="component" value="Unassembled WGS sequence"/>
</dbReference>
<evidence type="ECO:0000313" key="5">
    <source>
        <dbReference type="Proteomes" id="UP000420562"/>
    </source>
</evidence>
<evidence type="ECO:0000259" key="3">
    <source>
        <dbReference type="Pfam" id="PF26629"/>
    </source>
</evidence>
<dbReference type="Gene3D" id="3.90.550.10">
    <property type="entry name" value="Spore Coat Polysaccharide Biosynthesis Protein SpsA, Chain A"/>
    <property type="match status" value="1"/>
</dbReference>
<keyword evidence="1" id="KW-0472">Membrane</keyword>
<keyword evidence="1" id="KW-0812">Transmembrane</keyword>
<dbReference type="InterPro" id="IPR029044">
    <property type="entry name" value="Nucleotide-diphossugar_trans"/>
</dbReference>
<evidence type="ECO:0000256" key="1">
    <source>
        <dbReference type="SAM" id="Phobius"/>
    </source>
</evidence>
<reference evidence="4 5" key="1">
    <citation type="submission" date="2019-09" db="EMBL/GenBank/DDBJ databases">
        <title>Geobacter sp. Red96, a novel strain isolated from paddy soil.</title>
        <authorList>
            <person name="Xu Z."/>
            <person name="Masuda Y."/>
            <person name="Itoh H."/>
            <person name="Senoo K."/>
        </authorList>
    </citation>
    <scope>NUCLEOTIDE SEQUENCE [LARGE SCALE GENOMIC DNA]</scope>
    <source>
        <strain evidence="4 5">Red96</strain>
    </source>
</reference>
<organism evidence="4 5">
    <name type="scientific">Oryzomonas japonica</name>
    <dbReference type="NCBI Taxonomy" id="2603858"/>
    <lineage>
        <taxon>Bacteria</taxon>
        <taxon>Pseudomonadati</taxon>
        <taxon>Thermodesulfobacteriota</taxon>
        <taxon>Desulfuromonadia</taxon>
        <taxon>Geobacterales</taxon>
        <taxon>Geobacteraceae</taxon>
        <taxon>Oryzomonas</taxon>
    </lineage>
</organism>
<evidence type="ECO:0000313" key="4">
    <source>
        <dbReference type="EMBL" id="KAB0664316.1"/>
    </source>
</evidence>
<accession>A0A7J4ZNL3</accession>
<feature type="transmembrane region" description="Helical" evidence="1">
    <location>
        <begin position="256"/>
        <end position="282"/>
    </location>
</feature>
<sequence length="380" mass="42172">MPCLNEAETLEICIKRAAKLLEDNKIDGEIVISDNGSTDGSQEIARRCGARVVNCPVRGYGAALQYGIEQAEGDFILMGDSDDSYHFDESWPMILALRQGYDVCMGTRLKGTIMPGAMPLLNRRLGNPVLTGIGKLLFHTKLSDFHCGMRAFRQKEIIKLNLVTTGMEWASEMVIKSNLAGLKMTEVPITLHKDGRSRPPHLRRWRDGWRHLRFMLLHSPNWLFTLPGALLILAGATGEAVLGHGTVKIGNAVLDVHSLLVMAFLIILGVQILFSGIFANIYTRTVGILPWNEKFDQIIKKLTLEKLLLVSLILGGVGITGVTTCTWHWYAQGFSPLDYQTTMRKLVPSLTLLTIAVQGIFNGFMLSILFLKHGSKNARD</sequence>
<feature type="transmembrane region" description="Helical" evidence="1">
    <location>
        <begin position="214"/>
        <end position="236"/>
    </location>
</feature>
<dbReference type="EMBL" id="VZQZ01000009">
    <property type="protein sequence ID" value="KAB0664316.1"/>
    <property type="molecule type" value="Genomic_DNA"/>
</dbReference>
<dbReference type="InterPro" id="IPR058718">
    <property type="entry name" value="Agl6_TM_C"/>
</dbReference>
<keyword evidence="5" id="KW-1185">Reference proteome</keyword>
<name>A0A7J4ZNL3_9BACT</name>
<feature type="transmembrane region" description="Helical" evidence="1">
    <location>
        <begin position="350"/>
        <end position="371"/>
    </location>
</feature>
<dbReference type="InterPro" id="IPR001173">
    <property type="entry name" value="Glyco_trans_2-like"/>
</dbReference>
<protein>
    <submittedName>
        <fullName evidence="4">Glycosyltransferase family 2 protein</fullName>
    </submittedName>
</protein>
<feature type="domain" description="Low-salt glycan biosynthesis hexosyltransferase Agl6 C-terminal transmembrane region" evidence="3">
    <location>
        <begin position="277"/>
        <end position="369"/>
    </location>
</feature>
<keyword evidence="4" id="KW-0808">Transferase</keyword>
<comment type="caution">
    <text evidence="4">The sequence shown here is derived from an EMBL/GenBank/DDBJ whole genome shotgun (WGS) entry which is preliminary data.</text>
</comment>
<dbReference type="Pfam" id="PF00535">
    <property type="entry name" value="Glycos_transf_2"/>
    <property type="match status" value="1"/>
</dbReference>
<dbReference type="InterPro" id="IPR050256">
    <property type="entry name" value="Glycosyltransferase_2"/>
</dbReference>